<sequence>MSKINISHYVALEALSEQLNDFPAAQSIVLLDFIITNSTMESDNETTQVVLEIAVEIIQKVSNMMDGVSIASQLLITLDSFALNIGQNLSLSTDSIFINVKQIQDLPDEKVSTIEYNGNTLTLP</sequence>
<name>A0A1X7V254_AMPQE</name>
<accession>A0A1X7V254</accession>
<evidence type="ECO:0000313" key="1">
    <source>
        <dbReference type="EnsemblMetazoa" id="Aqu2.1.33647_001"/>
    </source>
</evidence>
<organism evidence="1">
    <name type="scientific">Amphimedon queenslandica</name>
    <name type="common">Sponge</name>
    <dbReference type="NCBI Taxonomy" id="400682"/>
    <lineage>
        <taxon>Eukaryota</taxon>
        <taxon>Metazoa</taxon>
        <taxon>Porifera</taxon>
        <taxon>Demospongiae</taxon>
        <taxon>Heteroscleromorpha</taxon>
        <taxon>Haplosclerida</taxon>
        <taxon>Niphatidae</taxon>
        <taxon>Amphimedon</taxon>
    </lineage>
</organism>
<protein>
    <submittedName>
        <fullName evidence="1">Uncharacterized protein</fullName>
    </submittedName>
</protein>
<dbReference type="InParanoid" id="A0A1X7V254"/>
<dbReference type="AlphaFoldDB" id="A0A1X7V254"/>
<reference evidence="1" key="1">
    <citation type="submission" date="2017-05" db="UniProtKB">
        <authorList>
            <consortium name="EnsemblMetazoa"/>
        </authorList>
    </citation>
    <scope>IDENTIFICATION</scope>
</reference>
<proteinExistence type="predicted"/>
<dbReference type="EnsemblMetazoa" id="Aqu2.1.33647_001">
    <property type="protein sequence ID" value="Aqu2.1.33647_001"/>
    <property type="gene ID" value="Aqu2.1.33647"/>
</dbReference>